<keyword evidence="2" id="KW-1185">Reference proteome</keyword>
<gene>
    <name evidence="1" type="ORF">CTRU02_203708</name>
</gene>
<evidence type="ECO:0000313" key="2">
    <source>
        <dbReference type="Proteomes" id="UP000805649"/>
    </source>
</evidence>
<proteinExistence type="predicted"/>
<evidence type="ECO:0000313" key="1">
    <source>
        <dbReference type="EMBL" id="KAL0940945.1"/>
    </source>
</evidence>
<accession>A0ACC3ZA09</accession>
<comment type="caution">
    <text evidence="1">The sequence shown here is derived from an EMBL/GenBank/DDBJ whole genome shotgun (WGS) entry which is preliminary data.</text>
</comment>
<name>A0ACC3ZA09_COLTU</name>
<sequence>MMFCRFVLFLLCKLFRMASQILLTLDLEDRSAEASAGSGADLLVRFVSLYIL</sequence>
<reference evidence="1 2" key="1">
    <citation type="journal article" date="2020" name="Phytopathology">
        <title>Genome Sequence Resources of Colletotrichum truncatum, C. plurivorum, C. musicola, and C. sojae: Four Species Pathogenic to Soybean (Glycine max).</title>
        <authorList>
            <person name="Rogerio F."/>
            <person name="Boufleur T.R."/>
            <person name="Ciampi-Guillardi M."/>
            <person name="Sukno S.A."/>
            <person name="Thon M.R."/>
            <person name="Massola Junior N.S."/>
            <person name="Baroncelli R."/>
        </authorList>
    </citation>
    <scope>NUCLEOTIDE SEQUENCE [LARGE SCALE GENOMIC DNA]</scope>
    <source>
        <strain evidence="1 2">CMES1059</strain>
    </source>
</reference>
<protein>
    <submittedName>
        <fullName evidence="1">Uncharacterized protein</fullName>
    </submittedName>
</protein>
<organism evidence="1 2">
    <name type="scientific">Colletotrichum truncatum</name>
    <name type="common">Anthracnose fungus</name>
    <name type="synonym">Colletotrichum capsici</name>
    <dbReference type="NCBI Taxonomy" id="5467"/>
    <lineage>
        <taxon>Eukaryota</taxon>
        <taxon>Fungi</taxon>
        <taxon>Dikarya</taxon>
        <taxon>Ascomycota</taxon>
        <taxon>Pezizomycotina</taxon>
        <taxon>Sordariomycetes</taxon>
        <taxon>Hypocreomycetidae</taxon>
        <taxon>Glomerellales</taxon>
        <taxon>Glomerellaceae</taxon>
        <taxon>Colletotrichum</taxon>
        <taxon>Colletotrichum truncatum species complex</taxon>
    </lineage>
</organism>
<dbReference type="Proteomes" id="UP000805649">
    <property type="component" value="Unassembled WGS sequence"/>
</dbReference>
<dbReference type="EMBL" id="VUJX02000002">
    <property type="protein sequence ID" value="KAL0940945.1"/>
    <property type="molecule type" value="Genomic_DNA"/>
</dbReference>